<dbReference type="Proteomes" id="UP000092574">
    <property type="component" value="Chromosome"/>
</dbReference>
<dbReference type="AlphaFoldDB" id="A0A1C7IE18"/>
<dbReference type="InterPro" id="IPR003646">
    <property type="entry name" value="SH3-like_bac-type"/>
</dbReference>
<evidence type="ECO:0000313" key="5">
    <source>
        <dbReference type="Proteomes" id="UP000092574"/>
    </source>
</evidence>
<dbReference type="STRING" id="1796616.A4V09_16250"/>
<dbReference type="Gene3D" id="2.30.30.40">
    <property type="entry name" value="SH3 Domains"/>
    <property type="match status" value="1"/>
</dbReference>
<evidence type="ECO:0000256" key="1">
    <source>
        <dbReference type="SAM" id="MobiDB-lite"/>
    </source>
</evidence>
<keyword evidence="2" id="KW-0732">Signal</keyword>
<name>A0A1C7IE18_9FIRM</name>
<feature type="signal peptide" evidence="2">
    <location>
        <begin position="1"/>
        <end position="23"/>
    </location>
</feature>
<evidence type="ECO:0000256" key="2">
    <source>
        <dbReference type="SAM" id="SignalP"/>
    </source>
</evidence>
<dbReference type="OrthoDB" id="1976592at2"/>
<dbReference type="SMART" id="SM00287">
    <property type="entry name" value="SH3b"/>
    <property type="match status" value="1"/>
</dbReference>
<proteinExistence type="predicted"/>
<feature type="region of interest" description="Disordered" evidence="1">
    <location>
        <begin position="127"/>
        <end position="150"/>
    </location>
</feature>
<feature type="domain" description="SH3b" evidence="3">
    <location>
        <begin position="153"/>
        <end position="215"/>
    </location>
</feature>
<reference evidence="4" key="1">
    <citation type="submission" date="2017-04" db="EMBL/GenBank/DDBJ databases">
        <title>Complete Genome Sequences of Twelve Strains of a Stable Defined Moderately Diverse Mouse Microbiota 2 (sDMDMm2).</title>
        <authorList>
            <person name="Uchimura Y."/>
            <person name="Wyss M."/>
            <person name="Brugiroux S."/>
            <person name="Limenitakis J.P."/>
            <person name="Stecher B."/>
            <person name="McCoy K.D."/>
            <person name="Macpherson A.J."/>
        </authorList>
    </citation>
    <scope>NUCLEOTIDE SEQUENCE</scope>
    <source>
        <strain evidence="4">YL58</strain>
    </source>
</reference>
<organism evidence="4 5">
    <name type="scientific">Blautia pseudococcoides</name>
    <dbReference type="NCBI Taxonomy" id="1796616"/>
    <lineage>
        <taxon>Bacteria</taxon>
        <taxon>Bacillati</taxon>
        <taxon>Bacillota</taxon>
        <taxon>Clostridia</taxon>
        <taxon>Lachnospirales</taxon>
        <taxon>Lachnospiraceae</taxon>
        <taxon>Blautia</taxon>
    </lineage>
</organism>
<gene>
    <name evidence="4" type="ORF">A4V09_16250</name>
</gene>
<dbReference type="PROSITE" id="PS51781">
    <property type="entry name" value="SH3B"/>
    <property type="match status" value="1"/>
</dbReference>
<keyword evidence="5" id="KW-1185">Reference proteome</keyword>
<dbReference type="KEGG" id="byl:A4V09_16250"/>
<feature type="chain" id="PRO_5039647485" evidence="2">
    <location>
        <begin position="24"/>
        <end position="215"/>
    </location>
</feature>
<accession>A0A1C7IE18</accession>
<dbReference type="Pfam" id="PF08239">
    <property type="entry name" value="SH3_3"/>
    <property type="match status" value="1"/>
</dbReference>
<dbReference type="RefSeq" id="WP_065543304.1">
    <property type="nucleotide sequence ID" value="NZ_CP015405.2"/>
</dbReference>
<protein>
    <submittedName>
        <fullName evidence="4">SH3 domain-containing protein</fullName>
    </submittedName>
</protein>
<dbReference type="EMBL" id="CP015405">
    <property type="protein sequence ID" value="ANU77174.1"/>
    <property type="molecule type" value="Genomic_DNA"/>
</dbReference>
<evidence type="ECO:0000313" key="4">
    <source>
        <dbReference type="EMBL" id="ANU77174.1"/>
    </source>
</evidence>
<evidence type="ECO:0000259" key="3">
    <source>
        <dbReference type="PROSITE" id="PS51781"/>
    </source>
</evidence>
<sequence>MKDKLKYLLLLLLSVLCLTVLNACGKDDSAAEEEAALDSVSASMDGTVTAFTGKEISVITSDNEKLTFDMTKAELDCKNGIIPGNKVTLIYVGPLDGTDTGKVRLRKIITTDDNAGLLPTDGTKVISPSGDAEGFHSGKAGYDEPDSGTEVEEKTETVTVKSPVNVRADAASQAEVLGVLQGGATVTRTGICDNGWHRIVYEGETGYVWGEYLSD</sequence>